<feature type="transmembrane region" description="Helical" evidence="15">
    <location>
        <begin position="794"/>
        <end position="818"/>
    </location>
</feature>
<dbReference type="OrthoDB" id="1108038at2759"/>
<keyword evidence="8 13" id="KW-0863">Zinc-finger</keyword>
<feature type="compositionally biased region" description="Low complexity" evidence="14">
    <location>
        <begin position="444"/>
        <end position="459"/>
    </location>
</feature>
<dbReference type="GO" id="GO:0061630">
    <property type="term" value="F:ubiquitin protein ligase activity"/>
    <property type="evidence" value="ECO:0007669"/>
    <property type="project" value="UniProtKB-EC"/>
</dbReference>
<proteinExistence type="predicted"/>
<dbReference type="Gene3D" id="3.30.40.10">
    <property type="entry name" value="Zinc/RING finger domain, C3HC4 (zinc finger)"/>
    <property type="match status" value="1"/>
</dbReference>
<feature type="compositionally biased region" description="Basic and acidic residues" evidence="14">
    <location>
        <begin position="344"/>
        <end position="364"/>
    </location>
</feature>
<dbReference type="PANTHER" id="PTHR13145:SF0">
    <property type="entry name" value="E3 UBIQUITIN-PROTEIN LIGASE MARCHF6"/>
    <property type="match status" value="1"/>
</dbReference>
<dbReference type="PANTHER" id="PTHR13145">
    <property type="entry name" value="SSM4 PROTEIN"/>
    <property type="match status" value="1"/>
</dbReference>
<dbReference type="Pfam" id="PF12906">
    <property type="entry name" value="RINGv"/>
    <property type="match status" value="1"/>
</dbReference>
<dbReference type="InterPro" id="IPR001841">
    <property type="entry name" value="Znf_RING"/>
</dbReference>
<evidence type="ECO:0000256" key="13">
    <source>
        <dbReference type="PROSITE-ProRule" id="PRU00175"/>
    </source>
</evidence>
<evidence type="ECO:0000256" key="1">
    <source>
        <dbReference type="ARBA" id="ARBA00000900"/>
    </source>
</evidence>
<reference evidence="18" key="1">
    <citation type="journal article" date="2020" name="Stud. Mycol.">
        <title>101 Dothideomycetes genomes: a test case for predicting lifestyles and emergence of pathogens.</title>
        <authorList>
            <person name="Haridas S."/>
            <person name="Albert R."/>
            <person name="Binder M."/>
            <person name="Bloem J."/>
            <person name="Labutti K."/>
            <person name="Salamov A."/>
            <person name="Andreopoulos B."/>
            <person name="Baker S."/>
            <person name="Barry K."/>
            <person name="Bills G."/>
            <person name="Bluhm B."/>
            <person name="Cannon C."/>
            <person name="Castanera R."/>
            <person name="Culley D."/>
            <person name="Daum C."/>
            <person name="Ezra D."/>
            <person name="Gonzalez J."/>
            <person name="Henrissat B."/>
            <person name="Kuo A."/>
            <person name="Liang C."/>
            <person name="Lipzen A."/>
            <person name="Lutzoni F."/>
            <person name="Magnuson J."/>
            <person name="Mondo S."/>
            <person name="Nolan M."/>
            <person name="Ohm R."/>
            <person name="Pangilinan J."/>
            <person name="Park H.-J."/>
            <person name="Ramirez L."/>
            <person name="Alfaro M."/>
            <person name="Sun H."/>
            <person name="Tritt A."/>
            <person name="Yoshinaga Y."/>
            <person name="Zwiers L.-H."/>
            <person name="Turgeon B."/>
            <person name="Goodwin S."/>
            <person name="Spatafora J."/>
            <person name="Crous P."/>
            <person name="Grigoriev I."/>
        </authorList>
    </citation>
    <scope>NUCLEOTIDE SEQUENCE</scope>
    <source>
        <strain evidence="18">ATCC 16933</strain>
    </source>
</reference>
<evidence type="ECO:0000256" key="15">
    <source>
        <dbReference type="SAM" id="Phobius"/>
    </source>
</evidence>
<sequence>MAAPSAARSSRGGGRHRDLMNDPEYATNTEGAKAPEDPDTCRICRGEGTAEEPLFYPCRCSGSIKFVHQECLMEWLSHSQKKYCELCKTSFRFTKLYSPNMPQRLPLSVFLRRAAVHTVQTVLKWCRWVLVAFVWLCWLPWCMRFVWRGLFWLADAGWARDASFMQSPLSTVDAELASRGNSTYNATEVPSQAELSLFGGPALRLSVNTSEPYVFSLFRRYSFLFHARPLVPTSGYDASDLQNSTASATLQGSSLLSDMSFLRNLTSSPAINRLLMDVVEGQIITVLVQQPVLNLAPLNGENQELRDDAARALAQMANQDAQEQGERQEQAPEGEDEEGGNGEGDDRSEVDSEASTHIDSERLSQGEPEEDGQAGIRRRFSGFESLPLNLQQAIENEDQERFMRIAERMPADARERVFAAFPELVLTEEPRVLQVRNLDGHEPSSSSAAENEGENASGEGDSDDEPSGSQPSQRPEMPERGKSSIATEIKRILEEERRNQDLQSTEQTSMDEPDAERGSDGSWQHVSCHGGAPSRNGSRPSSPKGKGKSKASPEQLSSETGDPDRREESSSHLDGVAEASTDAQTTDALGASDDPLDSLSEDGNDNEDGSDSGLNNNPFHPDYEEQNPEPINPAPSPTTTPLGDAPLHPAVNPLDHNQGLWERINNWIWAGIPADDPGVGVDDEGANDERVVQDPANEEPFVPFLDGRPRNEDDVLQAENDEQDPEVARAAAQAGIDVNDPEAVEDAEDLEGMLELIGVQGPIVGLFQNVLFSAILISATVAGAVWIPYVAGKIVLLFLGSPFALCVKMPLQIASGLADLAVDLLLFFGGVCIYWAVTICRGFLVPLDYVRDTTWLQGPLRSAGDNVRGLVDSAFVGITRTFSAASTSWDSDHLYFSMSSHASLRSIQHGISTFFSPSIYVESLSQLGSIFDVQYAFGELVPGIPRAIMGAVGLTAHCVKGWFFEIFYGDALKWTFKLPGSKKALDPSLAYWSATDRMIAVLSGYSCFAIMGALYLTRREPMFTSQPLRKVESVIKDILHQAGGVFKVILIISIEMIVFPLYCGLLLDVALLPIFSTATVQTRMAYMMEHPWIFSFLHWFAGTCYMFHFALFVSMCRKIMRSGVLYFIRDPDDPTFHPVRDVLERNVATQLRKIAFSALVYGALVIVCLGGVVWGLYYGFDNVLPINFTSHTPAPEFPLDLLFYNFLTPLIVKVVKPSEGLHSMYRWWFRKCARALRLTDFLFGLKSFDERGHFVRKTWSAWLAAKDFSSTPTPVFGPDDKEAAEEDDSEVYFIRDGRHVRAPASDQVRIPKGAPVFVEVNESNIRIDGKPDEGVHASPDMVKMVYIPPWFRVRIGLFILTIWAFAAATGLGVTIVPLLFGRRVYMHFDTEVNDVYAFCVGIYTLGGLLYLGFQCQHLYRRAPAFFSAPLTTMLSRTVRQLATAAFRTAKVVYVYTFAVVVLPVLFTLLLECYVLIPLHMYMHAPLTTAATGQGFGYTIHALQDWTLGLLYVRIAHRVFLADARSRPARAARAVVANGYTDPDACVATRVFFLPCAVVFGVALGAPLLLGAAAQRVVGVVSAPPGGSGGAAAVTGDGHGMRVLAYRMAYPALLAAALSAWVAWGAVKAVRRWQSRVKDEVYLIGERLHNFGERRRLRMVNSGTKVKRLTIGIMKY</sequence>
<feature type="transmembrane region" description="Helical" evidence="15">
    <location>
        <begin position="824"/>
        <end position="844"/>
    </location>
</feature>
<dbReference type="GO" id="GO:0005789">
    <property type="term" value="C:endoplasmic reticulum membrane"/>
    <property type="evidence" value="ECO:0007669"/>
    <property type="project" value="TreeGrafter"/>
</dbReference>
<evidence type="ECO:0000256" key="12">
    <source>
        <dbReference type="ARBA" id="ARBA00023136"/>
    </source>
</evidence>
<feature type="transmembrane region" description="Helical" evidence="15">
    <location>
        <begin position="766"/>
        <end position="787"/>
    </location>
</feature>
<dbReference type="SMART" id="SM00744">
    <property type="entry name" value="RINGv"/>
    <property type="match status" value="1"/>
</dbReference>
<feature type="region of interest" description="Disordered" evidence="14">
    <location>
        <begin position="316"/>
        <end position="373"/>
    </location>
</feature>
<evidence type="ECO:0000256" key="8">
    <source>
        <dbReference type="ARBA" id="ARBA00022771"/>
    </source>
</evidence>
<evidence type="ECO:0000313" key="19">
    <source>
        <dbReference type="Proteomes" id="UP000799766"/>
    </source>
</evidence>
<accession>A0A6A6NQD6</accession>
<dbReference type="PROSITE" id="PS50089">
    <property type="entry name" value="ZF_RING_2"/>
    <property type="match status" value="1"/>
</dbReference>
<feature type="transmembrane region" description="Helical" evidence="15">
    <location>
        <begin position="1092"/>
        <end position="1113"/>
    </location>
</feature>
<feature type="transmembrane region" description="Helical" evidence="15">
    <location>
        <begin position="1452"/>
        <end position="1476"/>
    </location>
</feature>
<feature type="transmembrane region" description="Helical" evidence="15">
    <location>
        <begin position="1357"/>
        <end position="1380"/>
    </location>
</feature>
<keyword evidence="5" id="KW-0808">Transferase</keyword>
<evidence type="ECO:0000256" key="3">
    <source>
        <dbReference type="ARBA" id="ARBA00004906"/>
    </source>
</evidence>
<evidence type="ECO:0000256" key="5">
    <source>
        <dbReference type="ARBA" id="ARBA00022679"/>
    </source>
</evidence>
<feature type="transmembrane region" description="Helical" evidence="15">
    <location>
        <begin position="1197"/>
        <end position="1215"/>
    </location>
</feature>
<dbReference type="EC" id="2.3.2.27" evidence="4"/>
<evidence type="ECO:0000259" key="16">
    <source>
        <dbReference type="PROSITE" id="PS50089"/>
    </source>
</evidence>
<dbReference type="SUPFAM" id="SSF57850">
    <property type="entry name" value="RING/U-box"/>
    <property type="match status" value="1"/>
</dbReference>
<feature type="compositionally biased region" description="Acidic residues" evidence="14">
    <location>
        <begin position="594"/>
        <end position="610"/>
    </location>
</feature>
<feature type="transmembrane region" description="Helical" evidence="15">
    <location>
        <begin position="1550"/>
        <end position="1573"/>
    </location>
</feature>
<keyword evidence="19" id="KW-1185">Reference proteome</keyword>
<dbReference type="InterPro" id="IPR011016">
    <property type="entry name" value="Znf_RING-CH"/>
</dbReference>
<evidence type="ECO:0000256" key="11">
    <source>
        <dbReference type="ARBA" id="ARBA00022989"/>
    </source>
</evidence>
<evidence type="ECO:0000313" key="18">
    <source>
        <dbReference type="EMBL" id="KAF2453951.1"/>
    </source>
</evidence>
<evidence type="ECO:0000256" key="14">
    <source>
        <dbReference type="SAM" id="MobiDB-lite"/>
    </source>
</evidence>
<keyword evidence="12 15" id="KW-0472">Membrane</keyword>
<keyword evidence="7" id="KW-0479">Metal-binding</keyword>
<feature type="compositionally biased region" description="Low complexity" evidence="14">
    <location>
        <begin position="1"/>
        <end position="10"/>
    </location>
</feature>
<comment type="catalytic activity">
    <reaction evidence="1">
        <text>S-ubiquitinyl-[E2 ubiquitin-conjugating enzyme]-L-cysteine + [acceptor protein]-L-lysine = [E2 ubiquitin-conjugating enzyme]-L-cysteine + N(6)-ubiquitinyl-[acceptor protein]-L-lysine.</text>
        <dbReference type="EC" id="2.3.2.27"/>
    </reaction>
</comment>
<feature type="region of interest" description="Disordered" evidence="14">
    <location>
        <begin position="439"/>
        <end position="654"/>
    </location>
</feature>
<feature type="transmembrane region" description="Helical" evidence="15">
    <location>
        <begin position="998"/>
        <end position="1018"/>
    </location>
</feature>
<name>A0A6A6NQD6_9PEZI</name>
<feature type="transmembrane region" description="Helical" evidence="15">
    <location>
        <begin position="1607"/>
        <end position="1626"/>
    </location>
</feature>
<comment type="subcellular location">
    <subcellularLocation>
        <location evidence="2">Membrane</location>
        <topology evidence="2">Multi-pass membrane protein</topology>
    </subcellularLocation>
</comment>
<evidence type="ECO:0000256" key="2">
    <source>
        <dbReference type="ARBA" id="ARBA00004141"/>
    </source>
</evidence>
<evidence type="ECO:0000256" key="10">
    <source>
        <dbReference type="ARBA" id="ARBA00022833"/>
    </source>
</evidence>
<feature type="transmembrane region" description="Helical" evidence="15">
    <location>
        <begin position="122"/>
        <end position="141"/>
    </location>
</feature>
<evidence type="ECO:0000256" key="4">
    <source>
        <dbReference type="ARBA" id="ARBA00012483"/>
    </source>
</evidence>
<feature type="domain" description="RING-type" evidence="16">
    <location>
        <begin position="41"/>
        <end position="88"/>
    </location>
</feature>
<feature type="compositionally biased region" description="Basic and acidic residues" evidence="14">
    <location>
        <begin position="562"/>
        <end position="571"/>
    </location>
</feature>
<keyword evidence="9" id="KW-0833">Ubl conjugation pathway</keyword>
<dbReference type="InterPro" id="IPR056521">
    <property type="entry name" value="MARCHF6-like_C"/>
</dbReference>
<feature type="transmembrane region" description="Helical" evidence="15">
    <location>
        <begin position="1154"/>
        <end position="1177"/>
    </location>
</feature>
<evidence type="ECO:0000259" key="17">
    <source>
        <dbReference type="PROSITE" id="PS51292"/>
    </source>
</evidence>
<dbReference type="CDD" id="cd16702">
    <property type="entry name" value="RING_CH-C4HC3_MARCH6"/>
    <property type="match status" value="1"/>
</dbReference>
<evidence type="ECO:0000256" key="7">
    <source>
        <dbReference type="ARBA" id="ARBA00022723"/>
    </source>
</evidence>
<feature type="compositionally biased region" description="Basic and acidic residues" evidence="14">
    <location>
        <begin position="476"/>
        <end position="500"/>
    </location>
</feature>
<gene>
    <name evidence="18" type="ORF">BDY21DRAFT_366660</name>
</gene>
<dbReference type="EMBL" id="MU001694">
    <property type="protein sequence ID" value="KAF2453951.1"/>
    <property type="molecule type" value="Genomic_DNA"/>
</dbReference>
<dbReference type="Pfam" id="PF23113">
    <property type="entry name" value="MARCHF6_C"/>
    <property type="match status" value="1"/>
</dbReference>
<protein>
    <recommendedName>
        <fullName evidence="4">RING-type E3 ubiquitin transferase</fullName>
        <ecNumber evidence="4">2.3.2.27</ecNumber>
    </recommendedName>
</protein>
<feature type="transmembrane region" description="Helical" evidence="15">
    <location>
        <begin position="1395"/>
        <end position="1413"/>
    </location>
</feature>
<evidence type="ECO:0000256" key="6">
    <source>
        <dbReference type="ARBA" id="ARBA00022692"/>
    </source>
</evidence>
<comment type="pathway">
    <text evidence="3">Protein modification; protein ubiquitination.</text>
</comment>
<evidence type="ECO:0000256" key="9">
    <source>
        <dbReference type="ARBA" id="ARBA00022786"/>
    </source>
</evidence>
<keyword evidence="6 15" id="KW-0812">Transmembrane</keyword>
<keyword evidence="11 15" id="KW-1133">Transmembrane helix</keyword>
<feature type="domain" description="RING-CH-type" evidence="17">
    <location>
        <begin position="33"/>
        <end position="94"/>
    </location>
</feature>
<dbReference type="Proteomes" id="UP000799766">
    <property type="component" value="Unassembled WGS sequence"/>
</dbReference>
<dbReference type="GO" id="GO:0036503">
    <property type="term" value="P:ERAD pathway"/>
    <property type="evidence" value="ECO:0007669"/>
    <property type="project" value="TreeGrafter"/>
</dbReference>
<organism evidence="18 19">
    <name type="scientific">Lineolata rhizophorae</name>
    <dbReference type="NCBI Taxonomy" id="578093"/>
    <lineage>
        <taxon>Eukaryota</taxon>
        <taxon>Fungi</taxon>
        <taxon>Dikarya</taxon>
        <taxon>Ascomycota</taxon>
        <taxon>Pezizomycotina</taxon>
        <taxon>Dothideomycetes</taxon>
        <taxon>Dothideomycetes incertae sedis</taxon>
        <taxon>Lineolatales</taxon>
        <taxon>Lineolataceae</taxon>
        <taxon>Lineolata</taxon>
    </lineage>
</organism>
<dbReference type="PROSITE" id="PS51292">
    <property type="entry name" value="ZF_RING_CH"/>
    <property type="match status" value="1"/>
</dbReference>
<dbReference type="FunFam" id="3.30.40.10:FF:000287">
    <property type="entry name" value="RING finger membrane protein"/>
    <property type="match status" value="1"/>
</dbReference>
<feature type="region of interest" description="Disordered" evidence="14">
    <location>
        <begin position="1"/>
        <end position="36"/>
    </location>
</feature>
<keyword evidence="10" id="KW-0862">Zinc</keyword>
<dbReference type="InterPro" id="IPR013083">
    <property type="entry name" value="Znf_RING/FYVE/PHD"/>
</dbReference>
<dbReference type="GO" id="GO:0008270">
    <property type="term" value="F:zinc ion binding"/>
    <property type="evidence" value="ECO:0007669"/>
    <property type="project" value="UniProtKB-KW"/>
</dbReference>